<dbReference type="GeneID" id="112135187"/>
<dbReference type="CTD" id="219348"/>
<dbReference type="GeneTree" id="ENSGT00390000017848"/>
<accession>A0A2J8U513</accession>
<keyword evidence="1" id="KW-0732">Signal</keyword>
<dbReference type="EMBL" id="NDHI03003469">
    <property type="protein sequence ID" value="PNJ40358.1"/>
    <property type="molecule type" value="Genomic_DNA"/>
</dbReference>
<reference evidence="3 4" key="1">
    <citation type="submission" date="2008-02" db="EMBL/GenBank/DDBJ databases">
        <title>A 6x draft sequence assembly of the Pongo pygmaeus abelii genome.</title>
        <authorList>
            <person name="Wilson R.K."/>
            <person name="Mardis E."/>
        </authorList>
    </citation>
    <scope>NUCLEOTIDE SEQUENCE [LARGE SCALE GENOMIC DNA]</scope>
</reference>
<evidence type="ECO:0000256" key="1">
    <source>
        <dbReference type="SAM" id="SignalP"/>
    </source>
</evidence>
<reference evidence="3" key="3">
    <citation type="submission" date="2025-05" db="UniProtKB">
        <authorList>
            <consortium name="Ensembl"/>
        </authorList>
    </citation>
    <scope>IDENTIFICATION</scope>
</reference>
<organism evidence="2">
    <name type="scientific">Pongo abelii</name>
    <name type="common">Sumatran orangutan</name>
    <name type="synonym">Pongo pygmaeus abelii</name>
    <dbReference type="NCBI Taxonomy" id="9601"/>
    <lineage>
        <taxon>Eukaryota</taxon>
        <taxon>Metazoa</taxon>
        <taxon>Chordata</taxon>
        <taxon>Craniata</taxon>
        <taxon>Vertebrata</taxon>
        <taxon>Euteleostomi</taxon>
        <taxon>Mammalia</taxon>
        <taxon>Eutheria</taxon>
        <taxon>Euarchontoglires</taxon>
        <taxon>Primates</taxon>
        <taxon>Haplorrhini</taxon>
        <taxon>Catarrhini</taxon>
        <taxon>Hominidae</taxon>
        <taxon>Pongo</taxon>
    </lineage>
</organism>
<dbReference type="PANTHER" id="PTHR37355">
    <property type="entry name" value="PLACENTA-SPECIFIC PROTEIN 9"/>
    <property type="match status" value="1"/>
</dbReference>
<dbReference type="Proteomes" id="UP000001595">
    <property type="component" value="Chromosome 10"/>
</dbReference>
<dbReference type="PANTHER" id="PTHR37355:SF1">
    <property type="entry name" value="PLACENTA-SPECIFIC PROTEIN 9"/>
    <property type="match status" value="1"/>
</dbReference>
<keyword evidence="4" id="KW-1185">Reference proteome</keyword>
<name>A0A2J8U513_PONAB</name>
<dbReference type="OMA" id="CDTHVAV"/>
<dbReference type="Pfam" id="PF15205">
    <property type="entry name" value="PLAC9"/>
    <property type="match status" value="1"/>
</dbReference>
<dbReference type="InterPro" id="IPR027941">
    <property type="entry name" value="PLAC9"/>
</dbReference>
<reference evidence="2" key="2">
    <citation type="submission" date="2017-12" db="EMBL/GenBank/DDBJ databases">
        <title>High-resolution comparative analysis of great ape genomes.</title>
        <authorList>
            <person name="Pollen A."/>
            <person name="Hastie A."/>
            <person name="Hormozdiari F."/>
            <person name="Dougherty M."/>
            <person name="Liu R."/>
            <person name="Chaisson M."/>
            <person name="Hoppe E."/>
            <person name="Hill C."/>
            <person name="Pang A."/>
            <person name="Hillier L."/>
            <person name="Baker C."/>
            <person name="Armstrong J."/>
            <person name="Shendure J."/>
            <person name="Paten B."/>
            <person name="Wilson R."/>
            <person name="Chao H."/>
            <person name="Schneider V."/>
            <person name="Ventura M."/>
            <person name="Kronenberg Z."/>
            <person name="Murali S."/>
            <person name="Gordon D."/>
            <person name="Cantsilieris S."/>
            <person name="Munson K."/>
            <person name="Nelson B."/>
            <person name="Raja A."/>
            <person name="Underwood J."/>
            <person name="Diekhans M."/>
            <person name="Fiddes I."/>
            <person name="Haussler D."/>
            <person name="Eichler E."/>
        </authorList>
    </citation>
    <scope>NUCLEOTIDE SEQUENCE [LARGE SCALE GENOMIC DNA]</scope>
    <source>
        <strain evidence="2">Susie</strain>
    </source>
</reference>
<feature type="signal peptide" evidence="1">
    <location>
        <begin position="1"/>
        <end position="23"/>
    </location>
</feature>
<evidence type="ECO:0000313" key="2">
    <source>
        <dbReference type="EMBL" id="PNJ40358.1"/>
    </source>
</evidence>
<evidence type="ECO:0000313" key="4">
    <source>
        <dbReference type="Proteomes" id="UP000001595"/>
    </source>
</evidence>
<gene>
    <name evidence="3" type="primary">PLAC9</name>
    <name evidence="2" type="ORF">CR201_G0030103</name>
</gene>
<dbReference type="OrthoDB" id="9937406at2759"/>
<protein>
    <submittedName>
        <fullName evidence="2">PLAC9 isoform 1</fullName>
    </submittedName>
    <submittedName>
        <fullName evidence="3">Placenta associated 9</fullName>
    </submittedName>
</protein>
<feature type="chain" id="PRO_5044575364" evidence="1">
    <location>
        <begin position="24"/>
        <end position="98"/>
    </location>
</feature>
<dbReference type="AlphaFoldDB" id="A0A2J8U513"/>
<accession>A0A8I5U3J8</accession>
<dbReference type="KEGG" id="pon:112135187"/>
<dbReference type="RefSeq" id="XP_024109604.1">
    <property type="nucleotide sequence ID" value="XM_024253836.3"/>
</dbReference>
<proteinExistence type="predicted"/>
<evidence type="ECO:0000313" key="3">
    <source>
        <dbReference type="Ensembl" id="ENSPPYP00000034112.1"/>
    </source>
</evidence>
<dbReference type="Ensembl" id="ENSPPYT00000050852.1">
    <property type="protein sequence ID" value="ENSPPYP00000034112.1"/>
    <property type="gene ID" value="ENSPPYG00000038414.1"/>
</dbReference>
<sequence length="98" mass="10496">MRPLLCALTGLALLRAAGSLAAAEPFSPPRGDSAQSTACDRHMAVQRRLDVMEEMVEKTVDHLGTEVKGLLDLLEELAWNLPPGPFSPAPDLLGEDGF</sequence>
<dbReference type="STRING" id="9601.ENSPPYP00000014226"/>